<dbReference type="RefSeq" id="WP_413267020.1">
    <property type="nucleotide sequence ID" value="NZ_JBHFNR010000251.1"/>
</dbReference>
<dbReference type="Pfam" id="PF25164">
    <property type="entry name" value="CoiA_N"/>
    <property type="match status" value="1"/>
</dbReference>
<protein>
    <submittedName>
        <fullName evidence="2">Competence protein CoiA family protein</fullName>
    </submittedName>
</protein>
<proteinExistence type="predicted"/>
<keyword evidence="3" id="KW-1185">Reference proteome</keyword>
<sequence>MTWLKYAVDEDNSLFEIADVPSGKTKLFCPYCSTQLIAKKGKIKQHHFAHADETCYPVATKKELPTLPLYDNFNIKLSGTALQLLQKLWLSFGVYDWGIPHLPELKPLIKAKVLQKNVYLQPPAYEFTALGKIPLGALPLHEFNQVQEPLLLAKLAELSRQAELAKVIKSLNLAERLVDLRLYRAQLASILLHNLYYLRIEADGLVLHKIGVTKRSINQRIPEIERDLRCHYQNIKLNVLGLWSHRGNVELYFKHRYKQFNYRIGNLTEYYLFSETSIADSVLDDLNQMQPKVLSPEEQTVLAEASLYRNKETVLIR</sequence>
<evidence type="ECO:0000313" key="3">
    <source>
        <dbReference type="Proteomes" id="UP001576784"/>
    </source>
</evidence>
<name>A0ABV4Y0A8_9CYAN</name>
<reference evidence="2 3" key="1">
    <citation type="submission" date="2024-09" db="EMBL/GenBank/DDBJ databases">
        <title>Floridaenema gen nov. (Aerosakkonemataceae, Aerosakkonematales ord. nov., Cyanobacteria) from benthic tropical and subtropical fresh waters, with the description of four new species.</title>
        <authorList>
            <person name="Moretto J.A."/>
            <person name="Berthold D.E."/>
            <person name="Lefler F.W."/>
            <person name="Huang I.-S."/>
            <person name="Laughinghouse H. IV."/>
        </authorList>
    </citation>
    <scope>NUCLEOTIDE SEQUENCE [LARGE SCALE GENOMIC DNA]</scope>
    <source>
        <strain evidence="2 3">BLCC-F50</strain>
    </source>
</reference>
<feature type="domain" description="Competence protein CoiA-like N-terminal" evidence="1">
    <location>
        <begin position="24"/>
        <end position="55"/>
    </location>
</feature>
<accession>A0ABV4Y0A8</accession>
<evidence type="ECO:0000313" key="2">
    <source>
        <dbReference type="EMBL" id="MFB2897413.1"/>
    </source>
</evidence>
<dbReference type="InterPro" id="IPR057253">
    <property type="entry name" value="CoiA-like_N"/>
</dbReference>
<organism evidence="2 3">
    <name type="scientific">Floridaenema flaviceps BLCC-F50</name>
    <dbReference type="NCBI Taxonomy" id="3153642"/>
    <lineage>
        <taxon>Bacteria</taxon>
        <taxon>Bacillati</taxon>
        <taxon>Cyanobacteriota</taxon>
        <taxon>Cyanophyceae</taxon>
        <taxon>Oscillatoriophycideae</taxon>
        <taxon>Aerosakkonematales</taxon>
        <taxon>Aerosakkonemataceae</taxon>
        <taxon>Floridanema</taxon>
        <taxon>Floridanema flaviceps</taxon>
    </lineage>
</organism>
<gene>
    <name evidence="2" type="ORF">ACE1CI_31230</name>
</gene>
<dbReference type="EMBL" id="JBHFNR010000251">
    <property type="protein sequence ID" value="MFB2897413.1"/>
    <property type="molecule type" value="Genomic_DNA"/>
</dbReference>
<dbReference type="Proteomes" id="UP001576784">
    <property type="component" value="Unassembled WGS sequence"/>
</dbReference>
<evidence type="ECO:0000259" key="1">
    <source>
        <dbReference type="Pfam" id="PF25164"/>
    </source>
</evidence>
<comment type="caution">
    <text evidence="2">The sequence shown here is derived from an EMBL/GenBank/DDBJ whole genome shotgun (WGS) entry which is preliminary data.</text>
</comment>